<protein>
    <recommendedName>
        <fullName evidence="2">HAT C-terminal dimerisation domain-containing protein</fullName>
    </recommendedName>
</protein>
<dbReference type="EMBL" id="JAHDVG010000484">
    <property type="protein sequence ID" value="KAH1170141.1"/>
    <property type="molecule type" value="Genomic_DNA"/>
</dbReference>
<feature type="region of interest" description="Disordered" evidence="1">
    <location>
        <begin position="143"/>
        <end position="162"/>
    </location>
</feature>
<sequence length="197" mass="22296">MRKWCMYLGTALSDGESYDIYSVDLFSELRVLQEFIPEGTSTALQALQFLKSLDGAFPNTAIAYWILLTIPVTAASRSEVFPNLKMIKNYLRTTMSQERLGGRAILSIETEVASNLDYHNLIAEFATGKSRWMDFRIKAKSRKQLPTGQSSTEHDRFGNKKESCETKYEQSFSAGKKRRVHPNCSSPLEVVVNPLLL</sequence>
<evidence type="ECO:0000313" key="3">
    <source>
        <dbReference type="EMBL" id="KAH1170141.1"/>
    </source>
</evidence>
<evidence type="ECO:0000256" key="1">
    <source>
        <dbReference type="SAM" id="MobiDB-lite"/>
    </source>
</evidence>
<dbReference type="PANTHER" id="PTHR45749">
    <property type="match status" value="1"/>
</dbReference>
<reference evidence="3" key="1">
    <citation type="submission" date="2021-09" db="EMBL/GenBank/DDBJ databases">
        <title>The genome of Mauremys mutica provides insights into the evolution of semi-aquatic lifestyle.</title>
        <authorList>
            <person name="Gong S."/>
            <person name="Gao Y."/>
        </authorList>
    </citation>
    <scope>NUCLEOTIDE SEQUENCE</scope>
    <source>
        <strain evidence="3">MM-2020</strain>
        <tissue evidence="3">Muscle</tissue>
    </source>
</reference>
<dbReference type="Proteomes" id="UP000827986">
    <property type="component" value="Unassembled WGS sequence"/>
</dbReference>
<gene>
    <name evidence="3" type="ORF">KIL84_001126</name>
</gene>
<feature type="compositionally biased region" description="Basic and acidic residues" evidence="1">
    <location>
        <begin position="152"/>
        <end position="162"/>
    </location>
</feature>
<dbReference type="PANTHER" id="PTHR45749:SF35">
    <property type="entry name" value="AC-LIKE TRANSPOSASE-RELATED"/>
    <property type="match status" value="1"/>
</dbReference>
<dbReference type="Pfam" id="PF05699">
    <property type="entry name" value="Dimer_Tnp_hAT"/>
    <property type="match status" value="1"/>
</dbReference>
<evidence type="ECO:0000259" key="2">
    <source>
        <dbReference type="Pfam" id="PF05699"/>
    </source>
</evidence>
<dbReference type="InterPro" id="IPR008906">
    <property type="entry name" value="HATC_C_dom"/>
</dbReference>
<dbReference type="AlphaFoldDB" id="A0A9D3WZP9"/>
<proteinExistence type="predicted"/>
<evidence type="ECO:0000313" key="4">
    <source>
        <dbReference type="Proteomes" id="UP000827986"/>
    </source>
</evidence>
<organism evidence="3 4">
    <name type="scientific">Mauremys mutica</name>
    <name type="common">yellowpond turtle</name>
    <dbReference type="NCBI Taxonomy" id="74926"/>
    <lineage>
        <taxon>Eukaryota</taxon>
        <taxon>Metazoa</taxon>
        <taxon>Chordata</taxon>
        <taxon>Craniata</taxon>
        <taxon>Vertebrata</taxon>
        <taxon>Euteleostomi</taxon>
        <taxon>Archelosauria</taxon>
        <taxon>Testudinata</taxon>
        <taxon>Testudines</taxon>
        <taxon>Cryptodira</taxon>
        <taxon>Durocryptodira</taxon>
        <taxon>Testudinoidea</taxon>
        <taxon>Geoemydidae</taxon>
        <taxon>Geoemydinae</taxon>
        <taxon>Mauremys</taxon>
    </lineage>
</organism>
<comment type="caution">
    <text evidence="3">The sequence shown here is derived from an EMBL/GenBank/DDBJ whole genome shotgun (WGS) entry which is preliminary data.</text>
</comment>
<feature type="domain" description="HAT C-terminal dimerisation" evidence="2">
    <location>
        <begin position="32"/>
        <end position="110"/>
    </location>
</feature>
<name>A0A9D3WZP9_9SAUR</name>
<accession>A0A9D3WZP9</accession>
<keyword evidence="4" id="KW-1185">Reference proteome</keyword>
<dbReference type="GO" id="GO:0046983">
    <property type="term" value="F:protein dimerization activity"/>
    <property type="evidence" value="ECO:0007669"/>
    <property type="project" value="InterPro"/>
</dbReference>